<dbReference type="GO" id="GO:0006508">
    <property type="term" value="P:proteolysis"/>
    <property type="evidence" value="ECO:0007669"/>
    <property type="project" value="UniProtKB-KW"/>
</dbReference>
<dbReference type="PANTHER" id="PTHR47466:SF1">
    <property type="entry name" value="METALLOPROTEASE MEP1 (AFU_ORTHOLOGUE AFUA_1G07730)-RELATED"/>
    <property type="match status" value="1"/>
</dbReference>
<evidence type="ECO:0000256" key="4">
    <source>
        <dbReference type="ARBA" id="ARBA00022729"/>
    </source>
</evidence>
<dbReference type="SUPFAM" id="SSF55486">
    <property type="entry name" value="Metalloproteases ('zincins'), catalytic domain"/>
    <property type="match status" value="1"/>
</dbReference>
<dbReference type="PROSITE" id="PS51257">
    <property type="entry name" value="PROKAR_LIPOPROTEIN"/>
    <property type="match status" value="1"/>
</dbReference>
<dbReference type="Pfam" id="PF05572">
    <property type="entry name" value="Peptidase_M43"/>
    <property type="match status" value="1"/>
</dbReference>
<dbReference type="InterPro" id="IPR008754">
    <property type="entry name" value="Peptidase_M43"/>
</dbReference>
<evidence type="ECO:0000256" key="6">
    <source>
        <dbReference type="ARBA" id="ARBA00022833"/>
    </source>
</evidence>
<dbReference type="GO" id="GO:0008237">
    <property type="term" value="F:metallopeptidase activity"/>
    <property type="evidence" value="ECO:0007669"/>
    <property type="project" value="UniProtKB-KW"/>
</dbReference>
<dbReference type="Proteomes" id="UP000077824">
    <property type="component" value="Chromosome"/>
</dbReference>
<evidence type="ECO:0000256" key="2">
    <source>
        <dbReference type="ARBA" id="ARBA00022670"/>
    </source>
</evidence>
<keyword evidence="7" id="KW-0482">Metalloprotease</keyword>
<dbReference type="Gene3D" id="3.40.390.10">
    <property type="entry name" value="Collagenase (Catalytic Domain)"/>
    <property type="match status" value="1"/>
</dbReference>
<comment type="similarity">
    <text evidence="1">Belongs to the peptidase M43B family.</text>
</comment>
<keyword evidence="12" id="KW-1185">Reference proteome</keyword>
<dbReference type="KEGG" id="chh:A0O34_02615"/>
<feature type="region of interest" description="Disordered" evidence="9">
    <location>
        <begin position="106"/>
        <end position="126"/>
    </location>
</feature>
<gene>
    <name evidence="11" type="ORF">A0O34_02615</name>
</gene>
<reference evidence="11 12" key="1">
    <citation type="submission" date="2016-04" db="EMBL/GenBank/DDBJ databases">
        <title>Complete Genome Sequence of Chryseobacterium sp. IHBB 10212.</title>
        <authorList>
            <person name="Pal M."/>
            <person name="Swarnkar M.K."/>
            <person name="Kaushal K."/>
            <person name="Chhibber S."/>
            <person name="Singh A.K."/>
            <person name="Gulati A."/>
        </authorList>
    </citation>
    <scope>NUCLEOTIDE SEQUENCE [LARGE SCALE GENOMIC DNA]</scope>
    <source>
        <strain evidence="11 12">IHBB 10212</strain>
    </source>
</reference>
<keyword evidence="5" id="KW-0378">Hydrolase</keyword>
<protein>
    <recommendedName>
        <fullName evidence="10">Peptidase M43 pregnancy-associated plasma-A domain-containing protein</fullName>
    </recommendedName>
</protein>
<feature type="domain" description="Peptidase M43 pregnancy-associated plasma-A" evidence="10">
    <location>
        <begin position="126"/>
        <end position="264"/>
    </location>
</feature>
<dbReference type="PANTHER" id="PTHR47466">
    <property type="match status" value="1"/>
</dbReference>
<accession>A0A172XRP8</accession>
<name>A0A172XRP8_9FLAO</name>
<keyword evidence="3" id="KW-0479">Metal-binding</keyword>
<keyword evidence="2" id="KW-0645">Protease</keyword>
<dbReference type="STRING" id="1685010.A0O34_02615"/>
<dbReference type="GO" id="GO:0046872">
    <property type="term" value="F:metal ion binding"/>
    <property type="evidence" value="ECO:0007669"/>
    <property type="project" value="UniProtKB-KW"/>
</dbReference>
<evidence type="ECO:0000256" key="3">
    <source>
        <dbReference type="ARBA" id="ARBA00022723"/>
    </source>
</evidence>
<proteinExistence type="inferred from homology"/>
<keyword evidence="8" id="KW-1015">Disulfide bond</keyword>
<dbReference type="AlphaFoldDB" id="A0A172XRP8"/>
<organism evidence="11 12">
    <name type="scientific">Chryseobacterium glaciei</name>
    <dbReference type="NCBI Taxonomy" id="1685010"/>
    <lineage>
        <taxon>Bacteria</taxon>
        <taxon>Pseudomonadati</taxon>
        <taxon>Bacteroidota</taxon>
        <taxon>Flavobacteriia</taxon>
        <taxon>Flavobacteriales</taxon>
        <taxon>Weeksellaceae</taxon>
        <taxon>Chryseobacterium group</taxon>
        <taxon>Chryseobacterium</taxon>
    </lineage>
</organism>
<evidence type="ECO:0000313" key="11">
    <source>
        <dbReference type="EMBL" id="ANF49512.1"/>
    </source>
</evidence>
<evidence type="ECO:0000256" key="7">
    <source>
        <dbReference type="ARBA" id="ARBA00023049"/>
    </source>
</evidence>
<dbReference type="InterPro" id="IPR024079">
    <property type="entry name" value="MetalloPept_cat_dom_sf"/>
</dbReference>
<evidence type="ECO:0000259" key="10">
    <source>
        <dbReference type="Pfam" id="PF05572"/>
    </source>
</evidence>
<evidence type="ECO:0000256" key="1">
    <source>
        <dbReference type="ARBA" id="ARBA00008721"/>
    </source>
</evidence>
<evidence type="ECO:0000256" key="9">
    <source>
        <dbReference type="SAM" id="MobiDB-lite"/>
    </source>
</evidence>
<dbReference type="EMBL" id="CP015199">
    <property type="protein sequence ID" value="ANF49512.1"/>
    <property type="molecule type" value="Genomic_DNA"/>
</dbReference>
<evidence type="ECO:0000256" key="5">
    <source>
        <dbReference type="ARBA" id="ARBA00022801"/>
    </source>
</evidence>
<keyword evidence="6" id="KW-0862">Zinc</keyword>
<keyword evidence="4" id="KW-0732">Signal</keyword>
<sequence length="280" mass="30602">MKKSFLIILILLISCHRDNSVQEDDNSNAQKIKIPVVVNVLYETPAGNISEEQIRSQIAVLNEDFNAKNSDFNSVPAVFAGVKADVGIEFVLTAIHRAKMDMSKWDNSDAGGGMKETAKGGLDSTDPSSKLNIHVVEKLKNDSITIGFADDPNGDIKINGVVVLSKAFGRIGTVVAPTNKGRVAVHEIGHWLGLTHLFNGDKDGDCVDDGVEDTPIHSSDVQGNPSFPRHGTCPNSPIEMTMNYMCITDDVAKYMFTNGQKKLMLSKFTVGSPWYNFRMK</sequence>
<evidence type="ECO:0000256" key="8">
    <source>
        <dbReference type="ARBA" id="ARBA00023157"/>
    </source>
</evidence>
<evidence type="ECO:0000313" key="12">
    <source>
        <dbReference type="Proteomes" id="UP000077824"/>
    </source>
</evidence>